<gene>
    <name evidence="1" type="ORF">METZ01_LOCUS231473</name>
</gene>
<dbReference type="EMBL" id="UINC01057455">
    <property type="protein sequence ID" value="SVB78619.1"/>
    <property type="molecule type" value="Genomic_DNA"/>
</dbReference>
<proteinExistence type="predicted"/>
<name>A0A382GUI5_9ZZZZ</name>
<accession>A0A382GUI5</accession>
<reference evidence="1" key="1">
    <citation type="submission" date="2018-05" db="EMBL/GenBank/DDBJ databases">
        <authorList>
            <person name="Lanie J.A."/>
            <person name="Ng W.-L."/>
            <person name="Kazmierczak K.M."/>
            <person name="Andrzejewski T.M."/>
            <person name="Davidsen T.M."/>
            <person name="Wayne K.J."/>
            <person name="Tettelin H."/>
            <person name="Glass J.I."/>
            <person name="Rusch D."/>
            <person name="Podicherti R."/>
            <person name="Tsui H.-C.T."/>
            <person name="Winkler M.E."/>
        </authorList>
    </citation>
    <scope>NUCLEOTIDE SEQUENCE</scope>
</reference>
<sequence>MKIWSIEGNRQWLDGGSLFGNAPRMLWQQWIEPDEQNRIE</sequence>
<evidence type="ECO:0000313" key="1">
    <source>
        <dbReference type="EMBL" id="SVB78619.1"/>
    </source>
</evidence>
<protein>
    <submittedName>
        <fullName evidence="1">Uncharacterized protein</fullName>
    </submittedName>
</protein>
<dbReference type="AlphaFoldDB" id="A0A382GUI5"/>
<dbReference type="InterPro" id="IPR036866">
    <property type="entry name" value="RibonucZ/Hydroxyglut_hydro"/>
</dbReference>
<organism evidence="1">
    <name type="scientific">marine metagenome</name>
    <dbReference type="NCBI Taxonomy" id="408172"/>
    <lineage>
        <taxon>unclassified sequences</taxon>
        <taxon>metagenomes</taxon>
        <taxon>ecological metagenomes</taxon>
    </lineage>
</organism>
<dbReference type="Gene3D" id="3.60.15.10">
    <property type="entry name" value="Ribonuclease Z/Hydroxyacylglutathione hydrolase-like"/>
    <property type="match status" value="1"/>
</dbReference>
<feature type="non-terminal residue" evidence="1">
    <location>
        <position position="40"/>
    </location>
</feature>